<feature type="transmembrane region" description="Helical" evidence="1">
    <location>
        <begin position="6"/>
        <end position="26"/>
    </location>
</feature>
<gene>
    <name evidence="2" type="ORF">QOZ98_003285</name>
</gene>
<name>A0ABU0GYI8_9BACL</name>
<evidence type="ECO:0000313" key="3">
    <source>
        <dbReference type="Proteomes" id="UP001241988"/>
    </source>
</evidence>
<dbReference type="Proteomes" id="UP001241988">
    <property type="component" value="Unassembled WGS sequence"/>
</dbReference>
<proteinExistence type="predicted"/>
<dbReference type="EMBL" id="JAUSWB010000009">
    <property type="protein sequence ID" value="MDQ0430428.1"/>
    <property type="molecule type" value="Genomic_DNA"/>
</dbReference>
<comment type="caution">
    <text evidence="2">The sequence shown here is derived from an EMBL/GenBank/DDBJ whole genome shotgun (WGS) entry which is preliminary data.</text>
</comment>
<protein>
    <submittedName>
        <fullName evidence="2">Uncharacterized protein</fullName>
    </submittedName>
</protein>
<reference evidence="2 3" key="1">
    <citation type="submission" date="2023-07" db="EMBL/GenBank/DDBJ databases">
        <title>Genomic Encyclopedia of Type Strains, Phase IV (KMG-IV): sequencing the most valuable type-strain genomes for metagenomic binning, comparative biology and taxonomic classification.</title>
        <authorList>
            <person name="Goeker M."/>
        </authorList>
    </citation>
    <scope>NUCLEOTIDE SEQUENCE [LARGE SCALE GENOMIC DNA]</scope>
    <source>
        <strain evidence="2 3">DSM 16419</strain>
    </source>
</reference>
<accession>A0ABU0GYI8</accession>
<keyword evidence="1" id="KW-0812">Transmembrane</keyword>
<keyword evidence="1" id="KW-1133">Transmembrane helix</keyword>
<organism evidence="2 3">
    <name type="scientific">Planomicrobium stackebrandtii</name>
    <dbReference type="NCBI Taxonomy" id="253160"/>
    <lineage>
        <taxon>Bacteria</taxon>
        <taxon>Bacillati</taxon>
        <taxon>Bacillota</taxon>
        <taxon>Bacilli</taxon>
        <taxon>Bacillales</taxon>
        <taxon>Caryophanaceae</taxon>
        <taxon>Planomicrobium</taxon>
    </lineage>
</organism>
<evidence type="ECO:0000256" key="1">
    <source>
        <dbReference type="SAM" id="Phobius"/>
    </source>
</evidence>
<evidence type="ECO:0000313" key="2">
    <source>
        <dbReference type="EMBL" id="MDQ0430428.1"/>
    </source>
</evidence>
<keyword evidence="1" id="KW-0472">Membrane</keyword>
<keyword evidence="3" id="KW-1185">Reference proteome</keyword>
<sequence>MDNKTDFILLLVYFLPLLIIFGALLIGRAFDKNKKK</sequence>